<protein>
    <recommendedName>
        <fullName evidence="3">Secreted protein</fullName>
    </recommendedName>
</protein>
<accession>A0ABU7F765</accession>
<reference evidence="1 2" key="1">
    <citation type="submission" date="2021-06" db="EMBL/GenBank/DDBJ databases">
        <authorList>
            <person name="Palmer J.M."/>
        </authorList>
    </citation>
    <scope>NUCLEOTIDE SEQUENCE [LARGE SCALE GENOMIC DNA]</scope>
    <source>
        <strain evidence="1 2">CL_MEX2019</strain>
        <tissue evidence="1">Muscle</tissue>
    </source>
</reference>
<keyword evidence="2" id="KW-1185">Reference proteome</keyword>
<comment type="caution">
    <text evidence="1">The sequence shown here is derived from an EMBL/GenBank/DDBJ whole genome shotgun (WGS) entry which is preliminary data.</text>
</comment>
<dbReference type="Proteomes" id="UP001352852">
    <property type="component" value="Unassembled WGS sequence"/>
</dbReference>
<evidence type="ECO:0000313" key="1">
    <source>
        <dbReference type="EMBL" id="MED6295266.1"/>
    </source>
</evidence>
<proteinExistence type="predicted"/>
<evidence type="ECO:0000313" key="2">
    <source>
        <dbReference type="Proteomes" id="UP001352852"/>
    </source>
</evidence>
<name>A0ABU7F765_9TELE</name>
<dbReference type="EMBL" id="JAHUTJ010078125">
    <property type="protein sequence ID" value="MED6295266.1"/>
    <property type="molecule type" value="Genomic_DNA"/>
</dbReference>
<evidence type="ECO:0008006" key="3">
    <source>
        <dbReference type="Google" id="ProtNLM"/>
    </source>
</evidence>
<gene>
    <name evidence="1" type="ORF">CHARACLAT_029902</name>
</gene>
<organism evidence="1 2">
    <name type="scientific">Characodon lateralis</name>
    <dbReference type="NCBI Taxonomy" id="208331"/>
    <lineage>
        <taxon>Eukaryota</taxon>
        <taxon>Metazoa</taxon>
        <taxon>Chordata</taxon>
        <taxon>Craniata</taxon>
        <taxon>Vertebrata</taxon>
        <taxon>Euteleostomi</taxon>
        <taxon>Actinopterygii</taxon>
        <taxon>Neopterygii</taxon>
        <taxon>Teleostei</taxon>
        <taxon>Neoteleostei</taxon>
        <taxon>Acanthomorphata</taxon>
        <taxon>Ovalentaria</taxon>
        <taxon>Atherinomorphae</taxon>
        <taxon>Cyprinodontiformes</taxon>
        <taxon>Goodeidae</taxon>
        <taxon>Characodon</taxon>
    </lineage>
</organism>
<sequence length="99" mass="11158">MVPWLLLSLSSSRRRAASPYSGVYRVRVCSCVRHQPQSFIKGSTLKGQLNYSLLTGGKEGRRKKGLAWQCCYLAVRPMAHPSLLSEPPSEMRPPPRFQI</sequence>